<sequence>MPTKKRRLLVTLPDSESDRLDQLSKQLRLTQSEVLRRLLMNSPLPDQRDFEASQGILDLLSVNADLARLGNLLKLVMDEPLSSDLLRKYDELAKQIKSTQDELKDTVRKVDNSIGRGAK</sequence>
<protein>
    <submittedName>
        <fullName evidence="2">Conjugal transfer protein TraJ</fullName>
    </submittedName>
</protein>
<comment type="caution">
    <text evidence="2">The sequence shown here is derived from an EMBL/GenBank/DDBJ whole genome shotgun (WGS) entry which is preliminary data.</text>
</comment>
<reference evidence="2 3" key="1">
    <citation type="journal article" date="2018" name="Nat. Biotechnol.">
        <title>A standardized bacterial taxonomy based on genome phylogeny substantially revises the tree of life.</title>
        <authorList>
            <person name="Parks D.H."/>
            <person name="Chuvochina M."/>
            <person name="Waite D.W."/>
            <person name="Rinke C."/>
            <person name="Skarshewski A."/>
            <person name="Chaumeil P.A."/>
            <person name="Hugenholtz P."/>
        </authorList>
    </citation>
    <scope>NUCLEOTIDE SEQUENCE [LARGE SCALE GENOMIC DNA]</scope>
    <source>
        <strain evidence="2">UBA9881</strain>
    </source>
</reference>
<evidence type="ECO:0000313" key="3">
    <source>
        <dbReference type="Proteomes" id="UP000264179"/>
    </source>
</evidence>
<gene>
    <name evidence="2" type="ORF">DHR80_01265</name>
</gene>
<dbReference type="EMBL" id="DPOP01000014">
    <property type="protein sequence ID" value="HCW65844.1"/>
    <property type="molecule type" value="Genomic_DNA"/>
</dbReference>
<dbReference type="GO" id="GO:0006355">
    <property type="term" value="P:regulation of DNA-templated transcription"/>
    <property type="evidence" value="ECO:0007669"/>
    <property type="project" value="InterPro"/>
</dbReference>
<name>A0A3D5N4G6_9PROT</name>
<dbReference type="RefSeq" id="WP_277276251.1">
    <property type="nucleotide sequence ID" value="NZ_DPOP01000014.1"/>
</dbReference>
<organism evidence="2 3">
    <name type="scientific">Thalassospira lucentensis</name>
    <dbReference type="NCBI Taxonomy" id="168935"/>
    <lineage>
        <taxon>Bacteria</taxon>
        <taxon>Pseudomonadati</taxon>
        <taxon>Pseudomonadota</taxon>
        <taxon>Alphaproteobacteria</taxon>
        <taxon>Rhodospirillales</taxon>
        <taxon>Thalassospiraceae</taxon>
        <taxon>Thalassospira</taxon>
    </lineage>
</organism>
<evidence type="ECO:0000313" key="2">
    <source>
        <dbReference type="EMBL" id="HCW65844.1"/>
    </source>
</evidence>
<accession>A0A3D5N4G6</accession>
<proteinExistence type="predicted"/>
<dbReference type="AlphaFoldDB" id="A0A3D5N4G6"/>
<dbReference type="Proteomes" id="UP000264179">
    <property type="component" value="Unassembled WGS sequence"/>
</dbReference>
<feature type="compositionally biased region" description="Basic and acidic residues" evidence="1">
    <location>
        <begin position="99"/>
        <end position="111"/>
    </location>
</feature>
<evidence type="ECO:0000256" key="1">
    <source>
        <dbReference type="SAM" id="MobiDB-lite"/>
    </source>
</evidence>
<feature type="region of interest" description="Disordered" evidence="1">
    <location>
        <begin position="99"/>
        <end position="119"/>
    </location>
</feature>